<sequence length="241" mass="25512">MVPITPYDVSQNFTTGGDVAVYTLNGAPSWMEISASEGIITGTPDDFVNTSGITVTGTNTSGSDTSNAFSTNMVEFAFTIRTIGASESFTVPGRSGQPYNGTIDYGDGSPTESFSAFDDPNFTHIYADADDYQIKITGIFSTIYFNNTGDLNATISVENWGDVGWNRLDSAFFGCLNLTTITATDGQNLSGAGQCGSAFRGAGLTALDTSTWDTTNAQDIAFFVFQCDDLVTLNLNGFNTG</sequence>
<accession>X0XEV3</accession>
<comment type="caution">
    <text evidence="2">The sequence shown here is derived from an EMBL/GenBank/DDBJ whole genome shotgun (WGS) entry which is preliminary data.</text>
</comment>
<dbReference type="EMBL" id="BARS01049641">
    <property type="protein sequence ID" value="GAG35193.1"/>
    <property type="molecule type" value="Genomic_DNA"/>
</dbReference>
<dbReference type="GO" id="GO:0005509">
    <property type="term" value="F:calcium ion binding"/>
    <property type="evidence" value="ECO:0007669"/>
    <property type="project" value="InterPro"/>
</dbReference>
<dbReference type="Pfam" id="PF05345">
    <property type="entry name" value="He_PIG"/>
    <property type="match status" value="1"/>
</dbReference>
<dbReference type="SUPFAM" id="SSF49299">
    <property type="entry name" value="PKD domain"/>
    <property type="match status" value="1"/>
</dbReference>
<dbReference type="AlphaFoldDB" id="X0XEV3"/>
<dbReference type="InterPro" id="IPR013783">
    <property type="entry name" value="Ig-like_fold"/>
</dbReference>
<dbReference type="Gene3D" id="2.60.40.10">
    <property type="entry name" value="Immunoglobulins"/>
    <property type="match status" value="1"/>
</dbReference>
<dbReference type="SUPFAM" id="SSF49313">
    <property type="entry name" value="Cadherin-like"/>
    <property type="match status" value="1"/>
</dbReference>
<dbReference type="InterPro" id="IPR035986">
    <property type="entry name" value="PKD_dom_sf"/>
</dbReference>
<protein>
    <recommendedName>
        <fullName evidence="1">PKD domain-containing protein</fullName>
    </recommendedName>
</protein>
<dbReference type="PROSITE" id="PS50093">
    <property type="entry name" value="PKD"/>
    <property type="match status" value="1"/>
</dbReference>
<feature type="domain" description="PKD" evidence="1">
    <location>
        <begin position="95"/>
        <end position="137"/>
    </location>
</feature>
<evidence type="ECO:0000313" key="2">
    <source>
        <dbReference type="EMBL" id="GAG35193.1"/>
    </source>
</evidence>
<reference evidence="2" key="1">
    <citation type="journal article" date="2014" name="Front. Microbiol.">
        <title>High frequency of phylogenetically diverse reductive dehalogenase-homologous genes in deep subseafloor sedimentary metagenomes.</title>
        <authorList>
            <person name="Kawai M."/>
            <person name="Futagami T."/>
            <person name="Toyoda A."/>
            <person name="Takaki Y."/>
            <person name="Nishi S."/>
            <person name="Hori S."/>
            <person name="Arai W."/>
            <person name="Tsubouchi T."/>
            <person name="Morono Y."/>
            <person name="Uchiyama I."/>
            <person name="Ito T."/>
            <person name="Fujiyama A."/>
            <person name="Inagaki F."/>
            <person name="Takami H."/>
        </authorList>
    </citation>
    <scope>NUCLEOTIDE SEQUENCE</scope>
    <source>
        <strain evidence="2">Expedition CK06-06</strain>
    </source>
</reference>
<dbReference type="InterPro" id="IPR000601">
    <property type="entry name" value="PKD_dom"/>
</dbReference>
<evidence type="ECO:0000259" key="1">
    <source>
        <dbReference type="PROSITE" id="PS50093"/>
    </source>
</evidence>
<proteinExistence type="predicted"/>
<feature type="non-terminal residue" evidence="2">
    <location>
        <position position="241"/>
    </location>
</feature>
<dbReference type="InterPro" id="IPR015919">
    <property type="entry name" value="Cadherin-like_sf"/>
</dbReference>
<name>X0XEV3_9ZZZZ</name>
<dbReference type="GO" id="GO:0016020">
    <property type="term" value="C:membrane"/>
    <property type="evidence" value="ECO:0007669"/>
    <property type="project" value="InterPro"/>
</dbReference>
<organism evidence="2">
    <name type="scientific">marine sediment metagenome</name>
    <dbReference type="NCBI Taxonomy" id="412755"/>
    <lineage>
        <taxon>unclassified sequences</taxon>
        <taxon>metagenomes</taxon>
        <taxon>ecological metagenomes</taxon>
    </lineage>
</organism>
<gene>
    <name evidence="2" type="ORF">S01H1_74227</name>
</gene>